<dbReference type="RefSeq" id="WP_183933298.1">
    <property type="nucleotide sequence ID" value="NZ_JACICF010000001.1"/>
</dbReference>
<gene>
    <name evidence="1" type="ORF">FHS50_001026</name>
</gene>
<dbReference type="InterPro" id="IPR043519">
    <property type="entry name" value="NT_sf"/>
</dbReference>
<evidence type="ECO:0000313" key="2">
    <source>
        <dbReference type="Proteomes" id="UP000578569"/>
    </source>
</evidence>
<organism evidence="1 2">
    <name type="scientific">Sphingomicrobium lutaoense</name>
    <dbReference type="NCBI Taxonomy" id="515949"/>
    <lineage>
        <taxon>Bacteria</taxon>
        <taxon>Pseudomonadati</taxon>
        <taxon>Pseudomonadota</taxon>
        <taxon>Alphaproteobacteria</taxon>
        <taxon>Sphingomonadales</taxon>
        <taxon>Sphingomonadaceae</taxon>
        <taxon>Sphingomicrobium</taxon>
    </lineage>
</organism>
<reference evidence="1 2" key="1">
    <citation type="submission" date="2020-08" db="EMBL/GenBank/DDBJ databases">
        <title>Genomic Encyclopedia of Type Strains, Phase IV (KMG-IV): sequencing the most valuable type-strain genomes for metagenomic binning, comparative biology and taxonomic classification.</title>
        <authorList>
            <person name="Goeker M."/>
        </authorList>
    </citation>
    <scope>NUCLEOTIDE SEQUENCE [LARGE SCALE GENOMIC DNA]</scope>
    <source>
        <strain evidence="1 2">DSM 24194</strain>
    </source>
</reference>
<protein>
    <submittedName>
        <fullName evidence="1">Uncharacterized protein</fullName>
    </submittedName>
</protein>
<dbReference type="Gene3D" id="3.30.460.40">
    <property type="match status" value="1"/>
</dbReference>
<dbReference type="AlphaFoldDB" id="A0A839Z2M2"/>
<dbReference type="EMBL" id="JACICF010000001">
    <property type="protein sequence ID" value="MBB3764003.1"/>
    <property type="molecule type" value="Genomic_DNA"/>
</dbReference>
<keyword evidence="2" id="KW-1185">Reference proteome</keyword>
<accession>A0A839Z2M2</accession>
<comment type="caution">
    <text evidence="1">The sequence shown here is derived from an EMBL/GenBank/DDBJ whole genome shotgun (WGS) entry which is preliminary data.</text>
</comment>
<sequence>MRIARLMGGARDDWWVIGSAAVLLHGSDPGGVADVDILLSEKDALKLLEPRGIPIAAGMSDGLFRSALFARWDGTPLPCEFMAGFQFCQRGDWQRVWPRSREWVEVAGEKLFVPSRDELRTLLLGFGRGKDVQRAACL</sequence>
<proteinExistence type="predicted"/>
<dbReference type="SUPFAM" id="SSF81301">
    <property type="entry name" value="Nucleotidyltransferase"/>
    <property type="match status" value="1"/>
</dbReference>
<evidence type="ECO:0000313" key="1">
    <source>
        <dbReference type="EMBL" id="MBB3764003.1"/>
    </source>
</evidence>
<dbReference type="Proteomes" id="UP000578569">
    <property type="component" value="Unassembled WGS sequence"/>
</dbReference>
<name>A0A839Z2M2_9SPHN</name>